<comment type="function">
    <text evidence="12">Specifically catalyzes the decarboxylation of meso-diaminopimelate (meso-DAP) to L-lysine.</text>
</comment>
<feature type="binding site" evidence="12">
    <location>
        <position position="330"/>
    </location>
    <ligand>
        <name>substrate</name>
    </ligand>
</feature>
<feature type="binding site" evidence="12">
    <location>
        <position position="390"/>
    </location>
    <ligand>
        <name>pyridoxal 5'-phosphate</name>
        <dbReference type="ChEBI" id="CHEBI:597326"/>
    </ligand>
</feature>
<dbReference type="InterPro" id="IPR022643">
    <property type="entry name" value="De-COase2_C"/>
</dbReference>
<dbReference type="InterPro" id="IPR022644">
    <property type="entry name" value="De-COase2_N"/>
</dbReference>
<dbReference type="InterPro" id="IPR000183">
    <property type="entry name" value="Orn/DAP/Arg_de-COase"/>
</dbReference>
<evidence type="ECO:0000256" key="5">
    <source>
        <dbReference type="ARBA" id="ARBA00023154"/>
    </source>
</evidence>
<evidence type="ECO:0000256" key="1">
    <source>
        <dbReference type="ARBA" id="ARBA00001933"/>
    </source>
</evidence>
<accession>A0AA94WLA6</accession>
<evidence type="ECO:0000256" key="11">
    <source>
        <dbReference type="ARBA" id="ARBA00074972"/>
    </source>
</evidence>
<feature type="binding site" evidence="12">
    <location>
        <position position="362"/>
    </location>
    <ligand>
        <name>substrate</name>
    </ligand>
</feature>
<feature type="domain" description="Orn/DAP/Arg decarboxylase 2 N-terminal" evidence="16">
    <location>
        <begin position="40"/>
        <end position="296"/>
    </location>
</feature>
<evidence type="ECO:0000256" key="9">
    <source>
        <dbReference type="ARBA" id="ARBA00060983"/>
    </source>
</evidence>
<dbReference type="InterPro" id="IPR029066">
    <property type="entry name" value="PLP-binding_barrel"/>
</dbReference>
<feature type="binding site" evidence="12">
    <location>
        <position position="248"/>
    </location>
    <ligand>
        <name>pyridoxal 5'-phosphate</name>
        <dbReference type="ChEBI" id="CHEBI:597326"/>
    </ligand>
</feature>
<dbReference type="PANTHER" id="PTHR43727">
    <property type="entry name" value="DIAMINOPIMELATE DECARBOXYLASE"/>
    <property type="match status" value="1"/>
</dbReference>
<comment type="caution">
    <text evidence="17">The sequence shown here is derived from an EMBL/GenBank/DDBJ whole genome shotgun (WGS) entry which is preliminary data.</text>
</comment>
<dbReference type="InterPro" id="IPR009006">
    <property type="entry name" value="Ala_racemase/Decarboxylase_C"/>
</dbReference>
<evidence type="ECO:0000256" key="4">
    <source>
        <dbReference type="ARBA" id="ARBA00022898"/>
    </source>
</evidence>
<dbReference type="PRINTS" id="PR01181">
    <property type="entry name" value="DAPDCRBXLASE"/>
</dbReference>
<comment type="similarity">
    <text evidence="9 12">Belongs to the Orn/Lys/Arg decarboxylase class-II family. LysA subfamily.</text>
</comment>
<dbReference type="CDD" id="cd06828">
    <property type="entry name" value="PLPDE_III_DapDC"/>
    <property type="match status" value="1"/>
</dbReference>
<dbReference type="GO" id="GO:0030170">
    <property type="term" value="F:pyridoxal phosphate binding"/>
    <property type="evidence" value="ECO:0007669"/>
    <property type="project" value="UniProtKB-UniRule"/>
</dbReference>
<dbReference type="EC" id="4.1.1.20" evidence="10 12"/>
<dbReference type="FunFam" id="2.40.37.10:FF:000003">
    <property type="entry name" value="Diaminopimelate decarboxylase"/>
    <property type="match status" value="1"/>
</dbReference>
<evidence type="ECO:0000313" key="18">
    <source>
        <dbReference type="Proteomes" id="UP000323393"/>
    </source>
</evidence>
<evidence type="ECO:0000256" key="7">
    <source>
        <dbReference type="ARBA" id="ARBA00050464"/>
    </source>
</evidence>
<keyword evidence="3 12" id="KW-0210">Decarboxylase</keyword>
<dbReference type="NCBIfam" id="TIGR01048">
    <property type="entry name" value="lysA"/>
    <property type="match status" value="1"/>
</dbReference>
<keyword evidence="5 12" id="KW-0457">Lysine biosynthesis</keyword>
<comment type="catalytic activity">
    <reaction evidence="7 12 14">
        <text>meso-2,6-diaminopimelate + H(+) = L-lysine + CO2</text>
        <dbReference type="Rhea" id="RHEA:15101"/>
        <dbReference type="ChEBI" id="CHEBI:15378"/>
        <dbReference type="ChEBI" id="CHEBI:16526"/>
        <dbReference type="ChEBI" id="CHEBI:32551"/>
        <dbReference type="ChEBI" id="CHEBI:57791"/>
        <dbReference type="EC" id="4.1.1.20"/>
    </reaction>
</comment>
<comment type="subunit">
    <text evidence="12">Homodimer.</text>
</comment>
<feature type="binding site" evidence="12">
    <location>
        <begin position="290"/>
        <end position="293"/>
    </location>
    <ligand>
        <name>pyridoxal 5'-phosphate</name>
        <dbReference type="ChEBI" id="CHEBI:597326"/>
    </ligand>
</feature>
<evidence type="ECO:0000259" key="16">
    <source>
        <dbReference type="Pfam" id="PF02784"/>
    </source>
</evidence>
<feature type="domain" description="Orn/DAP/Arg decarboxylase 2 C-terminal" evidence="15">
    <location>
        <begin position="34"/>
        <end position="388"/>
    </location>
</feature>
<evidence type="ECO:0000256" key="13">
    <source>
        <dbReference type="PIRSR" id="PIRSR600183-50"/>
    </source>
</evidence>
<dbReference type="Gene3D" id="2.40.37.10">
    <property type="entry name" value="Lyase, Ornithine Decarboxylase, Chain A, domain 1"/>
    <property type="match status" value="1"/>
</dbReference>
<comment type="pathway">
    <text evidence="8 12 14">Amino-acid biosynthesis; L-lysine biosynthesis via DAP pathway; L-lysine from DL-2,6-diaminopimelate: step 1/1.</text>
</comment>
<evidence type="ECO:0000256" key="12">
    <source>
        <dbReference type="HAMAP-Rule" id="MF_02120"/>
    </source>
</evidence>
<dbReference type="Gene3D" id="3.20.20.10">
    <property type="entry name" value="Alanine racemase"/>
    <property type="match status" value="1"/>
</dbReference>
<dbReference type="GO" id="GO:0009089">
    <property type="term" value="P:lysine biosynthetic process via diaminopimelate"/>
    <property type="evidence" value="ECO:0007669"/>
    <property type="project" value="UniProtKB-UniRule"/>
</dbReference>
<dbReference type="Pfam" id="PF02784">
    <property type="entry name" value="Orn_Arg_deC_N"/>
    <property type="match status" value="1"/>
</dbReference>
<feature type="binding site" evidence="12">
    <location>
        <position position="390"/>
    </location>
    <ligand>
        <name>substrate</name>
    </ligand>
</feature>
<reference evidence="17 18" key="1">
    <citation type="submission" date="2019-08" db="EMBL/GenBank/DDBJ databases">
        <title>Bacillus genomes from the desert of Cuatro Cienegas, Coahuila.</title>
        <authorList>
            <person name="Olmedo-Alvarez G."/>
        </authorList>
    </citation>
    <scope>NUCLEOTIDE SEQUENCE [LARGE SCALE GENOMIC DNA]</scope>
    <source>
        <strain evidence="17 18">CH88_3T</strain>
    </source>
</reference>
<evidence type="ECO:0000256" key="14">
    <source>
        <dbReference type="RuleBase" id="RU003738"/>
    </source>
</evidence>
<dbReference type="SUPFAM" id="SSF51419">
    <property type="entry name" value="PLP-binding barrel"/>
    <property type="match status" value="1"/>
</dbReference>
<keyword evidence="4 12" id="KW-0663">Pyridoxal phosphate</keyword>
<evidence type="ECO:0000256" key="8">
    <source>
        <dbReference type="ARBA" id="ARBA00060643"/>
    </source>
</evidence>
<dbReference type="RefSeq" id="WP_148966797.1">
    <property type="nucleotide sequence ID" value="NZ_VTEU01000009.1"/>
</dbReference>
<dbReference type="HAMAP" id="MF_02120">
    <property type="entry name" value="LysA"/>
    <property type="match status" value="1"/>
</dbReference>
<sequence length="441" mass="48901">MYFHGTSKVNTKGHLEIGGVDTIELANNYGTPLYVYDVALIRQRARDFQTTFKNLGVKAQVAYASKAFSSVAMFQLIKEEGLSLDVVSGGELYTALVADFPVDRIHFHGNNKSVEELEMAVEKQIGCVVVDNFLELTLLQDICEKHGYTMPILLRVTPGINAHTHDYILTGQEDSKFGFDLQSGQAHEAMKIASNATHLDLLGIHCHIGSQIFETTGFKLAAGKLFDTLKLWNDKEGFEARVVNLGGGFGIRYTEEDNPLPASVYVEEIITDVQSFVKDHGLKMPEIWIEPGRSLVGDAGTTIYSVGSKKEIPNIRHYLAIDGGMTDNIRPALYQAKYEAVLANRVEDEADDKVSIAGKCCESGDMLIWDLPLPKANHEDYLAVFCTGAYGYAMANNYNRITKPAVVFAEDGEAQLVIRRETFEDLVRLDLPFQAKTKLTK</sequence>
<evidence type="ECO:0000256" key="2">
    <source>
        <dbReference type="ARBA" id="ARBA00022605"/>
    </source>
</evidence>
<protein>
    <recommendedName>
        <fullName evidence="11 12">Diaminopimelate decarboxylase</fullName>
        <shortName evidence="12">DAP decarboxylase</shortName>
        <shortName evidence="12">DAPDC</shortName>
        <ecNumber evidence="10 12">4.1.1.20</ecNumber>
    </recommendedName>
</protein>
<dbReference type="PRINTS" id="PR01179">
    <property type="entry name" value="ODADCRBXLASE"/>
</dbReference>
<feature type="modified residue" description="N6-(pyridoxal phosphate)lysine" evidence="12 13">
    <location>
        <position position="66"/>
    </location>
</feature>
<dbReference type="Proteomes" id="UP000323393">
    <property type="component" value="Unassembled WGS sequence"/>
</dbReference>
<feature type="binding site" evidence="12">
    <location>
        <position position="293"/>
    </location>
    <ligand>
        <name>substrate</name>
    </ligand>
</feature>
<dbReference type="SUPFAM" id="SSF50621">
    <property type="entry name" value="Alanine racemase C-terminal domain-like"/>
    <property type="match status" value="1"/>
</dbReference>
<dbReference type="PANTHER" id="PTHR43727:SF2">
    <property type="entry name" value="GROUP IV DECARBOXYLASE"/>
    <property type="match status" value="1"/>
</dbReference>
<proteinExistence type="inferred from homology"/>
<dbReference type="EMBL" id="VTEU01000009">
    <property type="protein sequence ID" value="TYS55835.1"/>
    <property type="molecule type" value="Genomic_DNA"/>
</dbReference>
<gene>
    <name evidence="12 17" type="primary">lysA</name>
    <name evidence="17" type="ORF">FZC74_17370</name>
</gene>
<feature type="active site" description="Proton donor" evidence="13">
    <location>
        <position position="361"/>
    </location>
</feature>
<dbReference type="InterPro" id="IPR002986">
    <property type="entry name" value="DAP_deCOOHase_LysA"/>
</dbReference>
<evidence type="ECO:0000256" key="6">
    <source>
        <dbReference type="ARBA" id="ARBA00023239"/>
    </source>
</evidence>
<evidence type="ECO:0000256" key="10">
    <source>
        <dbReference type="ARBA" id="ARBA00066427"/>
    </source>
</evidence>
<evidence type="ECO:0000256" key="3">
    <source>
        <dbReference type="ARBA" id="ARBA00022793"/>
    </source>
</evidence>
<organism evidence="17 18">
    <name type="scientific">Sutcliffiella horikoshii</name>
    <dbReference type="NCBI Taxonomy" id="79883"/>
    <lineage>
        <taxon>Bacteria</taxon>
        <taxon>Bacillati</taxon>
        <taxon>Bacillota</taxon>
        <taxon>Bacilli</taxon>
        <taxon>Bacillales</taxon>
        <taxon>Bacillaceae</taxon>
        <taxon>Sutcliffiella</taxon>
    </lineage>
</organism>
<evidence type="ECO:0000259" key="15">
    <source>
        <dbReference type="Pfam" id="PF00278"/>
    </source>
</evidence>
<name>A0AA94WLA6_9BACI</name>
<dbReference type="GO" id="GO:0008836">
    <property type="term" value="F:diaminopimelate decarboxylase activity"/>
    <property type="evidence" value="ECO:0007669"/>
    <property type="project" value="UniProtKB-UniRule"/>
</dbReference>
<dbReference type="Pfam" id="PF00278">
    <property type="entry name" value="Orn_DAP_Arg_deC"/>
    <property type="match status" value="1"/>
</dbReference>
<evidence type="ECO:0000313" key="17">
    <source>
        <dbReference type="EMBL" id="TYS55835.1"/>
    </source>
</evidence>
<dbReference type="FunFam" id="3.20.20.10:FF:000003">
    <property type="entry name" value="Diaminopimelate decarboxylase"/>
    <property type="match status" value="1"/>
</dbReference>
<feature type="binding site" evidence="12">
    <location>
        <position position="334"/>
    </location>
    <ligand>
        <name>substrate</name>
    </ligand>
</feature>
<keyword evidence="2 12" id="KW-0028">Amino-acid biosynthesis</keyword>
<comment type="cofactor">
    <cofactor evidence="1 12 13 14">
        <name>pyridoxal 5'-phosphate</name>
        <dbReference type="ChEBI" id="CHEBI:597326"/>
    </cofactor>
</comment>
<keyword evidence="6 12" id="KW-0456">Lyase</keyword>
<dbReference type="AlphaFoldDB" id="A0AA94WLA6"/>